<feature type="domain" description="DUF362" evidence="1">
    <location>
        <begin position="30"/>
        <end position="258"/>
    </location>
</feature>
<sequence>MSFDNSVSQKLIRLLKESGATDDLVEGMRITLKVNTAEVGYEYSLRPGFLRIAAEEAEKATKNTPMLCDGHRLVDYWKQSRGNVFLSVASARGYTDDTLGGCLVINGGFSGDESDLFSCGTDSELGGVEIGTAVCRSDVLWVLSHVTMHPLFGLNGALLNSGFECLSGRAKTRILKGLSPYLFDGQSPPQKDIQSFRERAVECIRGVKKAVENRIFYINYLWDVTPQPEYYPYSDKPVMENMGFLASKDPVALDNATISIIDENSKNLGSAAEDFRTIIEKAESLGLGQSKQTLIRMS</sequence>
<keyword evidence="3" id="KW-1185">Reference proteome</keyword>
<accession>A0A975GI26</accession>
<protein>
    <submittedName>
        <fullName evidence="2">DUF362</fullName>
    </submittedName>
</protein>
<evidence type="ECO:0000313" key="2">
    <source>
        <dbReference type="EMBL" id="QTA81418.1"/>
    </source>
</evidence>
<proteinExistence type="predicted"/>
<dbReference type="Proteomes" id="UP000663720">
    <property type="component" value="Chromosome"/>
</dbReference>
<organism evidence="2 3">
    <name type="scientific">Desulfonema limicola</name>
    <dbReference type="NCBI Taxonomy" id="45656"/>
    <lineage>
        <taxon>Bacteria</taxon>
        <taxon>Pseudomonadati</taxon>
        <taxon>Thermodesulfobacteriota</taxon>
        <taxon>Desulfobacteria</taxon>
        <taxon>Desulfobacterales</taxon>
        <taxon>Desulfococcaceae</taxon>
        <taxon>Desulfonema</taxon>
    </lineage>
</organism>
<name>A0A975GI26_9BACT</name>
<dbReference type="AlphaFoldDB" id="A0A975GI26"/>
<evidence type="ECO:0000259" key="1">
    <source>
        <dbReference type="Pfam" id="PF04015"/>
    </source>
</evidence>
<dbReference type="Pfam" id="PF04015">
    <property type="entry name" value="DUF362"/>
    <property type="match status" value="1"/>
</dbReference>
<dbReference type="EMBL" id="CP061799">
    <property type="protein sequence ID" value="QTA81418.1"/>
    <property type="molecule type" value="Genomic_DNA"/>
</dbReference>
<gene>
    <name evidence="2" type="ORF">dnl_37530</name>
</gene>
<dbReference type="KEGG" id="dli:dnl_37530"/>
<dbReference type="InterPro" id="IPR007160">
    <property type="entry name" value="DUF362"/>
</dbReference>
<reference evidence="2" key="1">
    <citation type="journal article" date="2021" name="Microb. Physiol.">
        <title>Proteogenomic Insights into the Physiology of Marine, Sulfate-Reducing, Filamentous Desulfonema limicola and Desulfonema magnum.</title>
        <authorList>
            <person name="Schnaars V."/>
            <person name="Wohlbrand L."/>
            <person name="Scheve S."/>
            <person name="Hinrichs C."/>
            <person name="Reinhardt R."/>
            <person name="Rabus R."/>
        </authorList>
    </citation>
    <scope>NUCLEOTIDE SEQUENCE</scope>
    <source>
        <strain evidence="2">5ac10</strain>
    </source>
</reference>
<evidence type="ECO:0000313" key="3">
    <source>
        <dbReference type="Proteomes" id="UP000663720"/>
    </source>
</evidence>